<evidence type="ECO:0000313" key="3">
    <source>
        <dbReference type="EMBL" id="NNF07910.1"/>
    </source>
</evidence>
<sequence length="214" mass="25352">MSKKNYVVVEGVIGVGKTTLTNYLCESWDAKPVHEVFEENPFLEDFYRDRRRYAFQTQITFLLSRYQQQEKLLQRDIFSPRIVSDYLFQKDRIFANINLNDKELGLYEKLFPIVERDVPVPDLVVYLQASSDVLLQRIDKRGRAYEKDMDPEYIQALNDAYNYFFFHYDATPLLVVDTNHLNFVDSEEHRLDLIQRIEEHTGGTTYYRPLDPGA</sequence>
<dbReference type="AlphaFoldDB" id="A0A7Y2H3C3"/>
<dbReference type="PANTHER" id="PTHR10513:SF46">
    <property type="entry name" value="DEOXYGUANOSINE KINASE"/>
    <property type="match status" value="1"/>
</dbReference>
<proteinExistence type="predicted"/>
<comment type="caution">
    <text evidence="3">The sequence shown here is derived from an EMBL/GenBank/DDBJ whole genome shotgun (WGS) entry which is preliminary data.</text>
</comment>
<keyword evidence="3" id="KW-0418">Kinase</keyword>
<feature type="binding site" evidence="1">
    <location>
        <begin position="11"/>
        <end position="19"/>
    </location>
    <ligand>
        <name>ATP</name>
        <dbReference type="ChEBI" id="CHEBI:30616"/>
    </ligand>
</feature>
<dbReference type="Gene3D" id="3.40.50.300">
    <property type="entry name" value="P-loop containing nucleotide triphosphate hydrolases"/>
    <property type="match status" value="1"/>
</dbReference>
<keyword evidence="1" id="KW-0067">ATP-binding</keyword>
<dbReference type="InterPro" id="IPR002624">
    <property type="entry name" value="DCK/DGK"/>
</dbReference>
<accession>A0A7Y2H3C3</accession>
<keyword evidence="1" id="KW-0547">Nucleotide-binding</keyword>
<keyword evidence="3" id="KW-0808">Transferase</keyword>
<evidence type="ECO:0000313" key="4">
    <source>
        <dbReference type="Proteomes" id="UP000547674"/>
    </source>
</evidence>
<dbReference type="InterPro" id="IPR050566">
    <property type="entry name" value="Deoxyribonucleoside_kinase"/>
</dbReference>
<gene>
    <name evidence="3" type="ORF">HKN21_14190</name>
</gene>
<dbReference type="EMBL" id="JABDJR010000571">
    <property type="protein sequence ID" value="NNF07910.1"/>
    <property type="molecule type" value="Genomic_DNA"/>
</dbReference>
<feature type="domain" description="Deoxynucleoside kinase" evidence="2">
    <location>
        <begin position="8"/>
        <end position="200"/>
    </location>
</feature>
<feature type="binding site" evidence="1">
    <location>
        <begin position="181"/>
        <end position="183"/>
    </location>
    <ligand>
        <name>ATP</name>
        <dbReference type="ChEBI" id="CHEBI:30616"/>
    </ligand>
</feature>
<name>A0A7Y2H3C3_UNCEI</name>
<dbReference type="InterPro" id="IPR031314">
    <property type="entry name" value="DNK_dom"/>
</dbReference>
<organism evidence="3 4">
    <name type="scientific">Eiseniibacteriota bacterium</name>
    <dbReference type="NCBI Taxonomy" id="2212470"/>
    <lineage>
        <taxon>Bacteria</taxon>
        <taxon>Candidatus Eiseniibacteriota</taxon>
    </lineage>
</organism>
<dbReference type="GO" id="GO:0019136">
    <property type="term" value="F:deoxynucleoside kinase activity"/>
    <property type="evidence" value="ECO:0007669"/>
    <property type="project" value="InterPro"/>
</dbReference>
<feature type="binding site" evidence="1">
    <location>
        <begin position="137"/>
        <end position="141"/>
    </location>
    <ligand>
        <name>ATP</name>
        <dbReference type="ChEBI" id="CHEBI:30616"/>
    </ligand>
</feature>
<dbReference type="PIRSF" id="PIRSF000705">
    <property type="entry name" value="DNK"/>
    <property type="match status" value="1"/>
</dbReference>
<dbReference type="SUPFAM" id="SSF52540">
    <property type="entry name" value="P-loop containing nucleoside triphosphate hydrolases"/>
    <property type="match status" value="1"/>
</dbReference>
<evidence type="ECO:0000256" key="1">
    <source>
        <dbReference type="PIRSR" id="PIRSR000705-3"/>
    </source>
</evidence>
<dbReference type="PANTHER" id="PTHR10513">
    <property type="entry name" value="DEOXYNUCLEOSIDE KINASE"/>
    <property type="match status" value="1"/>
</dbReference>
<dbReference type="Pfam" id="PF01712">
    <property type="entry name" value="dNK"/>
    <property type="match status" value="1"/>
</dbReference>
<protein>
    <submittedName>
        <fullName evidence="3">Deoxynucleoside kinase</fullName>
    </submittedName>
</protein>
<dbReference type="CDD" id="cd01673">
    <property type="entry name" value="dNK"/>
    <property type="match status" value="1"/>
</dbReference>
<dbReference type="Proteomes" id="UP000547674">
    <property type="component" value="Unassembled WGS sequence"/>
</dbReference>
<evidence type="ECO:0000259" key="2">
    <source>
        <dbReference type="Pfam" id="PF01712"/>
    </source>
</evidence>
<reference evidence="3 4" key="1">
    <citation type="submission" date="2020-03" db="EMBL/GenBank/DDBJ databases">
        <title>Metabolic flexibility allows generalist bacteria to become dominant in a frequently disturbed ecosystem.</title>
        <authorList>
            <person name="Chen Y.-J."/>
            <person name="Leung P.M."/>
            <person name="Bay S.K."/>
            <person name="Hugenholtz P."/>
            <person name="Kessler A.J."/>
            <person name="Shelley G."/>
            <person name="Waite D.W."/>
            <person name="Cook P.L."/>
            <person name="Greening C."/>
        </authorList>
    </citation>
    <scope>NUCLEOTIDE SEQUENCE [LARGE SCALE GENOMIC DNA]</scope>
    <source>
        <strain evidence="3">SS_bin_28</strain>
    </source>
</reference>
<dbReference type="GO" id="GO:0005737">
    <property type="term" value="C:cytoplasm"/>
    <property type="evidence" value="ECO:0007669"/>
    <property type="project" value="TreeGrafter"/>
</dbReference>
<dbReference type="InterPro" id="IPR027417">
    <property type="entry name" value="P-loop_NTPase"/>
</dbReference>
<dbReference type="GO" id="GO:0005524">
    <property type="term" value="F:ATP binding"/>
    <property type="evidence" value="ECO:0007669"/>
    <property type="project" value="UniProtKB-KW"/>
</dbReference>